<dbReference type="Pfam" id="PF00875">
    <property type="entry name" value="DNA_photolyase"/>
    <property type="match status" value="1"/>
</dbReference>
<dbReference type="InterPro" id="IPR005101">
    <property type="entry name" value="Cryptochr/Photolyase_FAD-bd"/>
</dbReference>
<organism evidence="6 7">
    <name type="scientific">Sinomonas cyclohexanicum</name>
    <name type="common">Corynebacterium cyclohexanicum</name>
    <dbReference type="NCBI Taxonomy" id="322009"/>
    <lineage>
        <taxon>Bacteria</taxon>
        <taxon>Bacillati</taxon>
        <taxon>Actinomycetota</taxon>
        <taxon>Actinomycetes</taxon>
        <taxon>Micrococcales</taxon>
        <taxon>Micrococcaceae</taxon>
        <taxon>Sinomonas</taxon>
    </lineage>
</organism>
<dbReference type="Gene3D" id="1.25.40.80">
    <property type="match status" value="1"/>
</dbReference>
<feature type="domain" description="Photolyase/cryptochrome alpha/beta" evidence="5">
    <location>
        <begin position="16"/>
        <end position="144"/>
    </location>
</feature>
<dbReference type="InterPro" id="IPR036134">
    <property type="entry name" value="Crypto/Photolyase_FAD-like_sf"/>
</dbReference>
<dbReference type="SUPFAM" id="SSF52425">
    <property type="entry name" value="Cryptochrome/photolyase, N-terminal domain"/>
    <property type="match status" value="1"/>
</dbReference>
<evidence type="ECO:0000256" key="1">
    <source>
        <dbReference type="ARBA" id="ARBA00001974"/>
    </source>
</evidence>
<name>A0ABM7PQ37_SINCY</name>
<accession>A0ABM7PQ37</accession>
<dbReference type="InterPro" id="IPR002081">
    <property type="entry name" value="Cryptochrome/DNA_photolyase_1"/>
</dbReference>
<evidence type="ECO:0000256" key="3">
    <source>
        <dbReference type="ARBA" id="ARBA00022827"/>
    </source>
</evidence>
<dbReference type="Gene3D" id="3.40.50.620">
    <property type="entry name" value="HUPs"/>
    <property type="match status" value="1"/>
</dbReference>
<evidence type="ECO:0000313" key="6">
    <source>
        <dbReference type="EMBL" id="BCT74303.1"/>
    </source>
</evidence>
<dbReference type="Proteomes" id="UP001319861">
    <property type="component" value="Chromosome"/>
</dbReference>
<dbReference type="EMBL" id="AP024525">
    <property type="protein sequence ID" value="BCT74303.1"/>
    <property type="molecule type" value="Genomic_DNA"/>
</dbReference>
<keyword evidence="3" id="KW-0274">FAD</keyword>
<dbReference type="InterPro" id="IPR014729">
    <property type="entry name" value="Rossmann-like_a/b/a_fold"/>
</dbReference>
<dbReference type="SUPFAM" id="SSF48173">
    <property type="entry name" value="Cryptochrome/photolyase FAD-binding domain"/>
    <property type="match status" value="1"/>
</dbReference>
<dbReference type="PANTHER" id="PTHR11455:SF9">
    <property type="entry name" value="CRYPTOCHROME CIRCADIAN CLOCK 5 ISOFORM X1"/>
    <property type="match status" value="1"/>
</dbReference>
<keyword evidence="2" id="KW-0285">Flavoprotein</keyword>
<protein>
    <submittedName>
        <fullName evidence="6">Deoxyribodipyrimidine photo-lyase</fullName>
    </submittedName>
</protein>
<comment type="cofactor">
    <cofactor evidence="1">
        <name>FAD</name>
        <dbReference type="ChEBI" id="CHEBI:57692"/>
    </cofactor>
</comment>
<proteinExistence type="predicted"/>
<reference evidence="6 7" key="1">
    <citation type="journal article" date="2021" name="J. Biosci. Bioeng.">
        <title>Identification and characterization of a chc gene cluster responsible for the aromatization pathway of cyclohexanecarboxylate degradation in Sinomonas cyclohexanicum ATCC 51369.</title>
        <authorList>
            <person name="Yamamoto T."/>
            <person name="Hasegawa Y."/>
            <person name="Lau P.C.K."/>
            <person name="Iwaki H."/>
        </authorList>
    </citation>
    <scope>NUCLEOTIDE SEQUENCE [LARGE SCALE GENOMIC DNA]</scope>
    <source>
        <strain evidence="6 7">ATCC 51369</strain>
    </source>
</reference>
<keyword evidence="7" id="KW-1185">Reference proteome</keyword>
<dbReference type="RefSeq" id="WP_229231056.1">
    <property type="nucleotide sequence ID" value="NZ_AP024525.1"/>
</dbReference>
<sequence length="521" mass="57345">MTPTDITVTPTATEAPTSLVWFRDDLRVRDNPALRAALAHGPTVALYVLDEESPGIRPLGGAAKWWLHHGLVDLAESLEHLGVPLVLRRGPAAAIVPDVAAQCRAGYVAWNRRYGGPERRADTAVKSLVRRSGRDAESFQASLLHEPWDVLTQQGGAYKVFTPFWKELSGRDHRHPLPAPPRQRQAPELVRGGEDLAGWDLLPHSPDWSGPLADVWTPGEETGLELLKDFVGPDTAGTAVAEYPEARDLPARAGTSRLSPYLRWGHVSPFQVWHAVADRRRAAPEGSAVFASELGWREFAWHTLFHHADLASVNLHAQFDAYPWWLPSGRMGGATSGESRHGEGQRGAHGAHDAGHRRAHEAAGAVVRGDAEANRLLDAWRRGRTGFPLVDAGQRELWATGWMHNRVRMVSASLLVKNLGIHWRLGERWFWDTLVDADPASNPFNWQWVAGSGADAAPFFRIFNPLTQERKFDPDGAYVRSWVPEVGTDAYPEACVDLAGSRAEALALYRELGRGAAGRSA</sequence>
<evidence type="ECO:0000259" key="5">
    <source>
        <dbReference type="PROSITE" id="PS51645"/>
    </source>
</evidence>
<dbReference type="PROSITE" id="PS51645">
    <property type="entry name" value="PHR_CRY_ALPHA_BETA"/>
    <property type="match status" value="1"/>
</dbReference>
<dbReference type="Gene3D" id="1.10.579.10">
    <property type="entry name" value="DNA Cyclobutane Dipyrimidine Photolyase, subunit A, domain 3"/>
    <property type="match status" value="1"/>
</dbReference>
<evidence type="ECO:0000313" key="7">
    <source>
        <dbReference type="Proteomes" id="UP001319861"/>
    </source>
</evidence>
<dbReference type="InterPro" id="IPR006050">
    <property type="entry name" value="DNA_photolyase_N"/>
</dbReference>
<evidence type="ECO:0000256" key="4">
    <source>
        <dbReference type="SAM" id="MobiDB-lite"/>
    </source>
</evidence>
<evidence type="ECO:0000256" key="2">
    <source>
        <dbReference type="ARBA" id="ARBA00022630"/>
    </source>
</evidence>
<dbReference type="Pfam" id="PF03441">
    <property type="entry name" value="FAD_binding_7"/>
    <property type="match status" value="1"/>
</dbReference>
<feature type="compositionally biased region" description="Basic and acidic residues" evidence="4">
    <location>
        <begin position="338"/>
        <end position="356"/>
    </location>
</feature>
<gene>
    <name evidence="6" type="ORF">SCMU_01450</name>
</gene>
<dbReference type="InterPro" id="IPR036155">
    <property type="entry name" value="Crypto/Photolyase_N_sf"/>
</dbReference>
<feature type="region of interest" description="Disordered" evidence="4">
    <location>
        <begin position="333"/>
        <end position="364"/>
    </location>
</feature>
<dbReference type="PANTHER" id="PTHR11455">
    <property type="entry name" value="CRYPTOCHROME"/>
    <property type="match status" value="1"/>
</dbReference>